<dbReference type="GO" id="GO:0003877">
    <property type="term" value="F:ATP:ADP adenylyltransferase activity"/>
    <property type="evidence" value="ECO:0007669"/>
    <property type="project" value="InterPro"/>
</dbReference>
<protein>
    <submittedName>
        <fullName evidence="5">CYFA0S30e00166g1_1</fullName>
    </submittedName>
    <submittedName>
        <fullName evidence="6">Protein APA1</fullName>
    </submittedName>
</protein>
<dbReference type="GO" id="GO:0005524">
    <property type="term" value="F:ATP binding"/>
    <property type="evidence" value="ECO:0007669"/>
    <property type="project" value="InterPro"/>
</dbReference>
<feature type="compositionally biased region" description="Basic and acidic residues" evidence="2">
    <location>
        <begin position="54"/>
        <end position="70"/>
    </location>
</feature>
<reference evidence="6" key="3">
    <citation type="submission" date="2017-01" db="EMBL/GenBank/DDBJ databases">
        <authorList>
            <person name="Mah S.A."/>
            <person name="Swanson W.J."/>
            <person name="Moy G.W."/>
            <person name="Vacquier V.D."/>
        </authorList>
    </citation>
    <scope>NUCLEOTIDE SEQUENCE [LARGE SCALE GENOMIC DNA]</scope>
    <source>
        <strain evidence="6">65</strain>
    </source>
</reference>
<evidence type="ECO:0000256" key="1">
    <source>
        <dbReference type="PIRSR" id="PIRSR000846-1"/>
    </source>
</evidence>
<feature type="region of interest" description="Disordered" evidence="2">
    <location>
        <begin position="54"/>
        <end position="75"/>
    </location>
</feature>
<feature type="domain" description="Ap4A phosphorylase 1/2 N-terminal" evidence="4">
    <location>
        <begin position="8"/>
        <end position="169"/>
    </location>
</feature>
<feature type="active site" description="Nucleophile" evidence="1">
    <location>
        <position position="162"/>
    </location>
</feature>
<dbReference type="Gene3D" id="3.30.428.70">
    <property type="match status" value="1"/>
</dbReference>
<dbReference type="InterPro" id="IPR045759">
    <property type="entry name" value="Ap4A_phos1/2_N"/>
</dbReference>
<organism evidence="5">
    <name type="scientific">Cyberlindnera fabianii</name>
    <name type="common">Yeast</name>
    <name type="synonym">Hansenula fabianii</name>
    <dbReference type="NCBI Taxonomy" id="36022"/>
    <lineage>
        <taxon>Eukaryota</taxon>
        <taxon>Fungi</taxon>
        <taxon>Dikarya</taxon>
        <taxon>Ascomycota</taxon>
        <taxon>Saccharomycotina</taxon>
        <taxon>Saccharomycetes</taxon>
        <taxon>Phaffomycetales</taxon>
        <taxon>Phaffomycetaceae</taxon>
        <taxon>Cyberlindnera</taxon>
    </lineage>
</organism>
<sequence>MQKYDLPEDFGDLVEKTYTAAFESGDVVLSESTQTYIEANDTQFVITFAESLGKKPTQEESPEQEKRPKDFNPFLNPDPKMTVLADYAGEYNILLNKFPVTANHLLLTTKDFKPQTSPLSPFDLIASMKILGSLEKSSTKGEKFFGFYNCGENSGASQPHKHLQFLRYPDNFTPFPAQVVAGEEAFIANSSVEPLQNKQLPFAHFILPLPKSEDKLYDEDYMALAFSSLLQRVLTILRDEEKPIAYNVLMTRKWLMLVPRLDPYYKGKIGINSAAYTGLILAKNQEILDLIKADGPLEILSACGFPNTAGQTTDEYHY</sequence>
<dbReference type="InterPro" id="IPR009163">
    <property type="entry name" value="Ap4A_phos1/2"/>
</dbReference>
<evidence type="ECO:0000259" key="3">
    <source>
        <dbReference type="Pfam" id="PF09830"/>
    </source>
</evidence>
<dbReference type="PIRSF" id="PIRSF000846">
    <property type="entry name" value="ATP_adenylyltr"/>
    <property type="match status" value="1"/>
</dbReference>
<proteinExistence type="predicted"/>
<evidence type="ECO:0000313" key="5">
    <source>
        <dbReference type="EMBL" id="CDR47190.1"/>
    </source>
</evidence>
<reference evidence="5" key="1">
    <citation type="journal article" date="2014" name="Genome Announc.">
        <title>Genome sequence of the yeast Cyberlindnera fabianii (Hansenula fabianii).</title>
        <authorList>
            <person name="Freel K.C."/>
            <person name="Sarilar V."/>
            <person name="Neuveglise C."/>
            <person name="Devillers H."/>
            <person name="Friedrich A."/>
            <person name="Schacherer J."/>
        </authorList>
    </citation>
    <scope>NUCLEOTIDE SEQUENCE</scope>
    <source>
        <strain evidence="5">YJS4271</strain>
    </source>
</reference>
<dbReference type="OrthoDB" id="10267950at2759"/>
<accession>A0A061BJK0</accession>
<dbReference type="OMA" id="GLWFFNS"/>
<evidence type="ECO:0000256" key="2">
    <source>
        <dbReference type="SAM" id="MobiDB-lite"/>
    </source>
</evidence>
<evidence type="ECO:0000313" key="7">
    <source>
        <dbReference type="Proteomes" id="UP000189513"/>
    </source>
</evidence>
<dbReference type="PANTHER" id="PTHR38420:SF1">
    <property type="entry name" value="PUTATIVE (AFU_ORTHOLOGUE AFUA_5G14690)-RELATED"/>
    <property type="match status" value="1"/>
</dbReference>
<dbReference type="PANTHER" id="PTHR38420">
    <property type="entry name" value="AP-4-A PHOSPHORYLASE II"/>
    <property type="match status" value="1"/>
</dbReference>
<dbReference type="InterPro" id="IPR036265">
    <property type="entry name" value="HIT-like_sf"/>
</dbReference>
<dbReference type="Proteomes" id="UP000189513">
    <property type="component" value="Unassembled WGS sequence"/>
</dbReference>
<dbReference type="SUPFAM" id="SSF54197">
    <property type="entry name" value="HIT-like"/>
    <property type="match status" value="1"/>
</dbReference>
<dbReference type="VEuPathDB" id="FungiDB:BON22_4706"/>
<evidence type="ECO:0000313" key="6">
    <source>
        <dbReference type="EMBL" id="ONH65376.1"/>
    </source>
</evidence>
<feature type="domain" description="ATP adenylyltransferase C-terminal" evidence="3">
    <location>
        <begin position="199"/>
        <end position="306"/>
    </location>
</feature>
<dbReference type="EMBL" id="MPUK01000011">
    <property type="protein sequence ID" value="ONH65376.1"/>
    <property type="molecule type" value="Genomic_DNA"/>
</dbReference>
<dbReference type="STRING" id="36022.A0A061BJK0"/>
<evidence type="ECO:0000259" key="4">
    <source>
        <dbReference type="Pfam" id="PF19327"/>
    </source>
</evidence>
<dbReference type="InterPro" id="IPR019200">
    <property type="entry name" value="ATP_adenylylTrfase_C"/>
</dbReference>
<dbReference type="InterPro" id="IPR043171">
    <property type="entry name" value="Ap4A_phos1/2-like"/>
</dbReference>
<dbReference type="AlphaFoldDB" id="A0A061BJK0"/>
<dbReference type="EMBL" id="LK052915">
    <property type="protein sequence ID" value="CDR47190.1"/>
    <property type="molecule type" value="Genomic_DNA"/>
</dbReference>
<dbReference type="Pfam" id="PF09830">
    <property type="entry name" value="ATP_transf"/>
    <property type="match status" value="1"/>
</dbReference>
<dbReference type="Pfam" id="PF19327">
    <property type="entry name" value="Ap4A_phos_N"/>
    <property type="match status" value="1"/>
</dbReference>
<gene>
    <name evidence="6" type="ORF">BON22_4706</name>
    <name evidence="5" type="ORF">CYFA0S_30e00166g</name>
</gene>
<name>A0A061BJK0_CYBFA</name>
<reference evidence="7" key="2">
    <citation type="journal article" date="2017" name="Genome Announc.">
        <title>Genome sequences of Cyberlindnera fabianii 65, Pichia kudriavzevii 129, and Saccharomyces cerevisiae 131 isolated from fermented masau fruits in Zimbabwe.</title>
        <authorList>
            <person name="van Rijswijck I.M.H."/>
            <person name="Derks M.F.L."/>
            <person name="Abee T."/>
            <person name="de Ridder D."/>
            <person name="Smid E.J."/>
        </authorList>
    </citation>
    <scope>NUCLEOTIDE SEQUENCE [LARGE SCALE GENOMIC DNA]</scope>
    <source>
        <strain evidence="7">65</strain>
    </source>
</reference>
<dbReference type="GO" id="GO:0009117">
    <property type="term" value="P:nucleotide metabolic process"/>
    <property type="evidence" value="ECO:0007669"/>
    <property type="project" value="InterPro"/>
</dbReference>
<keyword evidence="7" id="KW-1185">Reference proteome</keyword>